<feature type="domain" description="HTH gntR-type" evidence="4">
    <location>
        <begin position="7"/>
        <end position="74"/>
    </location>
</feature>
<dbReference type="GO" id="GO:0003677">
    <property type="term" value="F:DNA binding"/>
    <property type="evidence" value="ECO:0007669"/>
    <property type="project" value="UniProtKB-KW"/>
</dbReference>
<evidence type="ECO:0000259" key="4">
    <source>
        <dbReference type="PROSITE" id="PS50949"/>
    </source>
</evidence>
<dbReference type="AlphaFoldDB" id="A0A852VQ58"/>
<dbReference type="Gene3D" id="1.10.10.10">
    <property type="entry name" value="Winged helix-like DNA-binding domain superfamily/Winged helix DNA-binding domain"/>
    <property type="match status" value="1"/>
</dbReference>
<protein>
    <submittedName>
        <fullName evidence="5">DNA-binding FadR family transcriptional regulator</fullName>
    </submittedName>
</protein>
<dbReference type="InterPro" id="IPR000524">
    <property type="entry name" value="Tscrpt_reg_HTH_GntR"/>
</dbReference>
<dbReference type="Gene3D" id="1.20.120.530">
    <property type="entry name" value="GntR ligand-binding domain-like"/>
    <property type="match status" value="1"/>
</dbReference>
<keyword evidence="2 5" id="KW-0238">DNA-binding</keyword>
<dbReference type="Proteomes" id="UP000554054">
    <property type="component" value="Unassembled WGS sequence"/>
</dbReference>
<dbReference type="SUPFAM" id="SSF48008">
    <property type="entry name" value="GntR ligand-binding domain-like"/>
    <property type="match status" value="1"/>
</dbReference>
<evidence type="ECO:0000256" key="3">
    <source>
        <dbReference type="ARBA" id="ARBA00023163"/>
    </source>
</evidence>
<keyword evidence="6" id="KW-1185">Reference proteome</keyword>
<dbReference type="InterPro" id="IPR036390">
    <property type="entry name" value="WH_DNA-bd_sf"/>
</dbReference>
<dbReference type="SMART" id="SM00345">
    <property type="entry name" value="HTH_GNTR"/>
    <property type="match status" value="1"/>
</dbReference>
<dbReference type="EMBL" id="JACCAE010000001">
    <property type="protein sequence ID" value="NYF98039.1"/>
    <property type="molecule type" value="Genomic_DNA"/>
</dbReference>
<dbReference type="InterPro" id="IPR036388">
    <property type="entry name" value="WH-like_DNA-bd_sf"/>
</dbReference>
<comment type="caution">
    <text evidence="5">The sequence shown here is derived from an EMBL/GenBank/DDBJ whole genome shotgun (WGS) entry which is preliminary data.</text>
</comment>
<evidence type="ECO:0000313" key="5">
    <source>
        <dbReference type="EMBL" id="NYF98039.1"/>
    </source>
</evidence>
<dbReference type="InterPro" id="IPR011711">
    <property type="entry name" value="GntR_C"/>
</dbReference>
<evidence type="ECO:0000256" key="1">
    <source>
        <dbReference type="ARBA" id="ARBA00023015"/>
    </source>
</evidence>
<dbReference type="InterPro" id="IPR008920">
    <property type="entry name" value="TF_FadR/GntR_C"/>
</dbReference>
<dbReference type="RefSeq" id="WP_185990898.1">
    <property type="nucleotide sequence ID" value="NZ_JACCAE010000001.1"/>
</dbReference>
<dbReference type="PANTHER" id="PTHR43537:SF44">
    <property type="entry name" value="GNTR FAMILY REGULATORY PROTEIN"/>
    <property type="match status" value="1"/>
</dbReference>
<reference evidence="5 6" key="1">
    <citation type="submission" date="2020-07" db="EMBL/GenBank/DDBJ databases">
        <title>Sequencing the genomes of 1000 actinobacteria strains.</title>
        <authorList>
            <person name="Klenk H.-P."/>
        </authorList>
    </citation>
    <scope>NUCLEOTIDE SEQUENCE [LARGE SCALE GENOMIC DNA]</scope>
    <source>
        <strain evidence="5 6">DSM 26154</strain>
    </source>
</reference>
<dbReference type="PANTHER" id="PTHR43537">
    <property type="entry name" value="TRANSCRIPTIONAL REGULATOR, GNTR FAMILY"/>
    <property type="match status" value="1"/>
</dbReference>
<evidence type="ECO:0000313" key="6">
    <source>
        <dbReference type="Proteomes" id="UP000554054"/>
    </source>
</evidence>
<dbReference type="GO" id="GO:0003700">
    <property type="term" value="F:DNA-binding transcription factor activity"/>
    <property type="evidence" value="ECO:0007669"/>
    <property type="project" value="InterPro"/>
</dbReference>
<keyword evidence="1" id="KW-0805">Transcription regulation</keyword>
<accession>A0A852VQ58</accession>
<organism evidence="5 6">
    <name type="scientific">Janibacter cremeus</name>
    <dbReference type="NCBI Taxonomy" id="1285192"/>
    <lineage>
        <taxon>Bacteria</taxon>
        <taxon>Bacillati</taxon>
        <taxon>Actinomycetota</taxon>
        <taxon>Actinomycetes</taxon>
        <taxon>Micrococcales</taxon>
        <taxon>Intrasporangiaceae</taxon>
        <taxon>Janibacter</taxon>
    </lineage>
</organism>
<keyword evidence="3" id="KW-0804">Transcription</keyword>
<dbReference type="Pfam" id="PF07729">
    <property type="entry name" value="FCD"/>
    <property type="match status" value="1"/>
</dbReference>
<dbReference type="PROSITE" id="PS50949">
    <property type="entry name" value="HTH_GNTR"/>
    <property type="match status" value="1"/>
</dbReference>
<sequence>MGNERTGGLHHSVLARVGSDLTHARIVPGDVLSMEQIEERYTVSRTVVREVVKVLESVGVVTSRRRVGVTFRPESAWEALSPLIIHWRLEGPQRLEQLREVSELRRGIEPQAARLAAERAGEDEVRQLRDAAQGMVDTGPRGDLQAYLAHDIDFHRGLLAASGNTLLVSFAPFVEEALRGRTDHDLMPEVPAQRAIDWHVEVAAAVADGRAELAEETMRLIVSEAQQAMDELAGD</sequence>
<dbReference type="Pfam" id="PF00392">
    <property type="entry name" value="GntR"/>
    <property type="match status" value="1"/>
</dbReference>
<dbReference type="SUPFAM" id="SSF46785">
    <property type="entry name" value="Winged helix' DNA-binding domain"/>
    <property type="match status" value="1"/>
</dbReference>
<gene>
    <name evidence="5" type="ORF">BJY20_001431</name>
</gene>
<dbReference type="SMART" id="SM00895">
    <property type="entry name" value="FCD"/>
    <property type="match status" value="1"/>
</dbReference>
<name>A0A852VQ58_9MICO</name>
<proteinExistence type="predicted"/>
<evidence type="ECO:0000256" key="2">
    <source>
        <dbReference type="ARBA" id="ARBA00023125"/>
    </source>
</evidence>